<dbReference type="AlphaFoldDB" id="A0A6P8HNX6"/>
<dbReference type="PANTHER" id="PTHR11829:SF388">
    <property type="entry name" value="FORK HEAD DOMAIN-CONTAINING PROTEIN L1-RELATED"/>
    <property type="match status" value="1"/>
</dbReference>
<dbReference type="SUPFAM" id="SSF46785">
    <property type="entry name" value="Winged helix' DNA-binding domain"/>
    <property type="match status" value="1"/>
</dbReference>
<dbReference type="GO" id="GO:0005634">
    <property type="term" value="C:nucleus"/>
    <property type="evidence" value="ECO:0007669"/>
    <property type="project" value="UniProtKB-SubCell"/>
</dbReference>
<feature type="region of interest" description="Disordered" evidence="7">
    <location>
        <begin position="465"/>
        <end position="486"/>
    </location>
</feature>
<feature type="domain" description="Fork-head" evidence="8">
    <location>
        <begin position="84"/>
        <end position="178"/>
    </location>
</feature>
<dbReference type="InterPro" id="IPR036388">
    <property type="entry name" value="WH-like_DNA-bd_sf"/>
</dbReference>
<dbReference type="PROSITE" id="PS50039">
    <property type="entry name" value="FORK_HEAD_3"/>
    <property type="match status" value="1"/>
</dbReference>
<evidence type="ECO:0000259" key="8">
    <source>
        <dbReference type="PROSITE" id="PS50039"/>
    </source>
</evidence>
<feature type="compositionally biased region" description="Basic and acidic residues" evidence="7">
    <location>
        <begin position="264"/>
        <end position="285"/>
    </location>
</feature>
<evidence type="ECO:0000313" key="9">
    <source>
        <dbReference type="Proteomes" id="UP000515163"/>
    </source>
</evidence>
<evidence type="ECO:0000256" key="3">
    <source>
        <dbReference type="ARBA" id="ARBA00023125"/>
    </source>
</evidence>
<sequence length="486" mass="54603">MSASEMAMYPYQTNTPSASNTMISPVYANQSYADFYRQGSSPYPSVHFPVYGHAGQYEPRHGPDRFYGPPIPRSQHPARQDMVKPPYSYIALIAMAIQSAPEKRVTLSGIYQFIMDRFPYYRNNKQGWQNSIRHNLSLNECFVKVPRDDKKPGKGSYWMLDPDSLNMFENGSYLRRRKRFRKKDVVKSEEGDSSEEKNENGEENTSAETTNTSNDNAHKSTSVSKNGSQKQQSTDQQTKEENSPDRESSPSPDREMVVVNIPRGKRESPQTVVKREPYMMDDDNRSTPPSFPTAPPRQCFEDQTSYGYNGYCTYSQAQQNYSPSTYACGSYSNSPPNGAERPALSQFVNDSHAEPGVQTRYSPHLSHYNQTNPHAALEEPLHRQQHTPYTSYETTRSGWYSHHQYGSSPAIATEVSPVVPSPHSQTQHSQTAASHPSFPNVREMFESQRLIVSNGSVTGCNVQPSQGQFGAGSATYNSTSNSGSLY</sequence>
<feature type="region of interest" description="Disordered" evidence="7">
    <location>
        <begin position="416"/>
        <end position="436"/>
    </location>
</feature>
<reference evidence="10" key="1">
    <citation type="submission" date="2025-08" db="UniProtKB">
        <authorList>
            <consortium name="RefSeq"/>
        </authorList>
    </citation>
    <scope>IDENTIFICATION</scope>
    <source>
        <tissue evidence="10">Tentacle</tissue>
    </source>
</reference>
<evidence type="ECO:0000256" key="2">
    <source>
        <dbReference type="ARBA" id="ARBA00023015"/>
    </source>
</evidence>
<dbReference type="KEGG" id="aten:116294582"/>
<dbReference type="GeneID" id="116294582"/>
<dbReference type="InterPro" id="IPR018122">
    <property type="entry name" value="TF_fork_head_CS_1"/>
</dbReference>
<gene>
    <name evidence="10" type="primary">LOC116294582</name>
</gene>
<dbReference type="PROSITE" id="PS00658">
    <property type="entry name" value="FORK_HEAD_2"/>
    <property type="match status" value="1"/>
</dbReference>
<dbReference type="InterPro" id="IPR050211">
    <property type="entry name" value="FOX_domain-containing"/>
</dbReference>
<proteinExistence type="predicted"/>
<dbReference type="InterPro" id="IPR001766">
    <property type="entry name" value="Fork_head_dom"/>
</dbReference>
<feature type="compositionally biased region" description="Polar residues" evidence="7">
    <location>
        <begin position="422"/>
        <end position="434"/>
    </location>
</feature>
<evidence type="ECO:0000256" key="7">
    <source>
        <dbReference type="SAM" id="MobiDB-lite"/>
    </source>
</evidence>
<organism evidence="9 10">
    <name type="scientific">Actinia tenebrosa</name>
    <name type="common">Australian red waratah sea anemone</name>
    <dbReference type="NCBI Taxonomy" id="6105"/>
    <lineage>
        <taxon>Eukaryota</taxon>
        <taxon>Metazoa</taxon>
        <taxon>Cnidaria</taxon>
        <taxon>Anthozoa</taxon>
        <taxon>Hexacorallia</taxon>
        <taxon>Actiniaria</taxon>
        <taxon>Actiniidae</taxon>
        <taxon>Actinia</taxon>
    </lineage>
</organism>
<keyword evidence="5 6" id="KW-0539">Nucleus</keyword>
<keyword evidence="2" id="KW-0805">Transcription regulation</keyword>
<dbReference type="GO" id="GO:0009653">
    <property type="term" value="P:anatomical structure morphogenesis"/>
    <property type="evidence" value="ECO:0007669"/>
    <property type="project" value="TreeGrafter"/>
</dbReference>
<feature type="region of interest" description="Disordered" evidence="7">
    <location>
        <begin position="180"/>
        <end position="297"/>
    </location>
</feature>
<protein>
    <submittedName>
        <fullName evidence="10">Forkhead box protein C1-like</fullName>
    </submittedName>
</protein>
<dbReference type="InParanoid" id="A0A6P8HNX6"/>
<evidence type="ECO:0000313" key="10">
    <source>
        <dbReference type="RefSeq" id="XP_031558074.1"/>
    </source>
</evidence>
<dbReference type="OrthoDB" id="5954824at2759"/>
<dbReference type="Gene3D" id="1.10.10.10">
    <property type="entry name" value="Winged helix-like DNA-binding domain superfamily/Winged helix DNA-binding domain"/>
    <property type="match status" value="1"/>
</dbReference>
<evidence type="ECO:0000256" key="5">
    <source>
        <dbReference type="ARBA" id="ARBA00023242"/>
    </source>
</evidence>
<accession>A0A6P8HNX6</accession>
<evidence type="ECO:0000256" key="4">
    <source>
        <dbReference type="ARBA" id="ARBA00023163"/>
    </source>
</evidence>
<evidence type="ECO:0000256" key="1">
    <source>
        <dbReference type="ARBA" id="ARBA00004123"/>
    </source>
</evidence>
<dbReference type="RefSeq" id="XP_031558074.1">
    <property type="nucleotide sequence ID" value="XM_031702214.1"/>
</dbReference>
<dbReference type="Proteomes" id="UP000515163">
    <property type="component" value="Unplaced"/>
</dbReference>
<feature type="compositionally biased region" description="Basic and acidic residues" evidence="7">
    <location>
        <begin position="183"/>
        <end position="200"/>
    </location>
</feature>
<keyword evidence="3 6" id="KW-0238">DNA-binding</keyword>
<dbReference type="InterPro" id="IPR030456">
    <property type="entry name" value="TF_fork_head_CS_2"/>
</dbReference>
<keyword evidence="9" id="KW-1185">Reference proteome</keyword>
<feature type="compositionally biased region" description="Basic and acidic residues" evidence="7">
    <location>
        <begin position="237"/>
        <end position="256"/>
    </location>
</feature>
<feature type="compositionally biased region" description="Low complexity" evidence="7">
    <location>
        <begin position="203"/>
        <end position="215"/>
    </location>
</feature>
<dbReference type="GO" id="GO:0000978">
    <property type="term" value="F:RNA polymerase II cis-regulatory region sequence-specific DNA binding"/>
    <property type="evidence" value="ECO:0007669"/>
    <property type="project" value="TreeGrafter"/>
</dbReference>
<comment type="subcellular location">
    <subcellularLocation>
        <location evidence="1 6">Nucleus</location>
    </subcellularLocation>
</comment>
<name>A0A6P8HNX6_ACTTE</name>
<dbReference type="GO" id="GO:0000981">
    <property type="term" value="F:DNA-binding transcription factor activity, RNA polymerase II-specific"/>
    <property type="evidence" value="ECO:0007669"/>
    <property type="project" value="TreeGrafter"/>
</dbReference>
<dbReference type="PROSITE" id="PS00657">
    <property type="entry name" value="FORK_HEAD_1"/>
    <property type="match status" value="1"/>
</dbReference>
<dbReference type="SMART" id="SM00339">
    <property type="entry name" value="FH"/>
    <property type="match status" value="1"/>
</dbReference>
<feature type="DNA-binding region" description="Fork-head" evidence="6">
    <location>
        <begin position="84"/>
        <end position="178"/>
    </location>
</feature>
<dbReference type="PRINTS" id="PR00053">
    <property type="entry name" value="FORKHEAD"/>
</dbReference>
<dbReference type="PANTHER" id="PTHR11829">
    <property type="entry name" value="FORKHEAD BOX PROTEIN"/>
    <property type="match status" value="1"/>
</dbReference>
<dbReference type="FunFam" id="1.10.10.10:FF:000016">
    <property type="entry name" value="Forkhead box protein I1"/>
    <property type="match status" value="1"/>
</dbReference>
<keyword evidence="4" id="KW-0804">Transcription</keyword>
<dbReference type="Pfam" id="PF00250">
    <property type="entry name" value="Forkhead"/>
    <property type="match status" value="1"/>
</dbReference>
<evidence type="ECO:0000256" key="6">
    <source>
        <dbReference type="PROSITE-ProRule" id="PRU00089"/>
    </source>
</evidence>
<dbReference type="InterPro" id="IPR036390">
    <property type="entry name" value="WH_DNA-bd_sf"/>
</dbReference>
<dbReference type="GO" id="GO:0030154">
    <property type="term" value="P:cell differentiation"/>
    <property type="evidence" value="ECO:0007669"/>
    <property type="project" value="TreeGrafter"/>
</dbReference>